<proteinExistence type="predicted"/>
<feature type="transmembrane region" description="Helical" evidence="1">
    <location>
        <begin position="182"/>
        <end position="201"/>
    </location>
</feature>
<evidence type="ECO:0000313" key="3">
    <source>
        <dbReference type="Proteomes" id="UP000260983"/>
    </source>
</evidence>
<dbReference type="Proteomes" id="UP000260983">
    <property type="component" value="Unassembled WGS sequence"/>
</dbReference>
<name>A0A3E5B9K5_9BACE</name>
<accession>A0A3E5B9K5</accession>
<keyword evidence="1" id="KW-1133">Transmembrane helix</keyword>
<feature type="transmembrane region" description="Helical" evidence="1">
    <location>
        <begin position="69"/>
        <end position="91"/>
    </location>
</feature>
<keyword evidence="1" id="KW-0812">Transmembrane</keyword>
<sequence>MVLKHKYLHAYANLPAVPRGRLITGILIGLLFAFCFYAFLYVCREALRVLFFMTDDYDVLVLSDTTVNFLNYVFACIATILGQSLCFTYWFEVPFRKLGKYAPQMRAVINDQRSMNSYFLSWFSRLAYVFVLLIGSMMGGGIYVIRTFSGYQYVLILIIVVLFCHSWMNIRRLFNGKSFRWMLLSFVLLSALSLGLSRINLIDYKNINQIILSKNINYSYHLQLPEAACSERMNSESRRCATLWIAEDKNNPVDGEPVVFIKHAGKLETCQNEQISFDSLKEYFACWNQHILEDILYDPCVIYAHRNIKMGYINKIKRSLAELGVNRIQYAVLPPMREYDDRYYTYSAFPLVTGRYFADADAWQELQEELNSAKDVSELHISETGEIFVDNIKIESNDFINFIRQMIQTTPDYHIKYYISDNSSYAAYIFIVSNIMQAIYQIRNSYSLATYQQKYEELEWEEEKVIRRKYPYRVIEIPTGILP</sequence>
<keyword evidence="1" id="KW-0472">Membrane</keyword>
<feature type="transmembrane region" description="Helical" evidence="1">
    <location>
        <begin position="151"/>
        <end position="170"/>
    </location>
</feature>
<feature type="transmembrane region" description="Helical" evidence="1">
    <location>
        <begin position="21"/>
        <end position="42"/>
    </location>
</feature>
<organism evidence="2 3">
    <name type="scientific">Bacteroides oleiciplenus</name>
    <dbReference type="NCBI Taxonomy" id="626931"/>
    <lineage>
        <taxon>Bacteria</taxon>
        <taxon>Pseudomonadati</taxon>
        <taxon>Bacteroidota</taxon>
        <taxon>Bacteroidia</taxon>
        <taxon>Bacteroidales</taxon>
        <taxon>Bacteroidaceae</taxon>
        <taxon>Bacteroides</taxon>
    </lineage>
</organism>
<dbReference type="AlphaFoldDB" id="A0A3E5B9K5"/>
<feature type="transmembrane region" description="Helical" evidence="1">
    <location>
        <begin position="122"/>
        <end position="145"/>
    </location>
</feature>
<reference evidence="2 3" key="1">
    <citation type="submission" date="2018-08" db="EMBL/GenBank/DDBJ databases">
        <title>A genome reference for cultivated species of the human gut microbiota.</title>
        <authorList>
            <person name="Zou Y."/>
            <person name="Xue W."/>
            <person name="Luo G."/>
        </authorList>
    </citation>
    <scope>NUCLEOTIDE SEQUENCE [LARGE SCALE GENOMIC DNA]</scope>
    <source>
        <strain evidence="2 3">OM05-15BH</strain>
    </source>
</reference>
<evidence type="ECO:0000256" key="1">
    <source>
        <dbReference type="SAM" id="Phobius"/>
    </source>
</evidence>
<protein>
    <submittedName>
        <fullName evidence="2">Uncharacterized protein</fullName>
    </submittedName>
</protein>
<dbReference type="EMBL" id="QSUL01000009">
    <property type="protein sequence ID" value="RGN34277.1"/>
    <property type="molecule type" value="Genomic_DNA"/>
</dbReference>
<gene>
    <name evidence="2" type="ORF">DXB65_14410</name>
</gene>
<evidence type="ECO:0000313" key="2">
    <source>
        <dbReference type="EMBL" id="RGN34277.1"/>
    </source>
</evidence>
<comment type="caution">
    <text evidence="2">The sequence shown here is derived from an EMBL/GenBank/DDBJ whole genome shotgun (WGS) entry which is preliminary data.</text>
</comment>